<dbReference type="GO" id="GO:0016746">
    <property type="term" value="F:acyltransferase activity"/>
    <property type="evidence" value="ECO:0007669"/>
    <property type="project" value="UniProtKB-KW"/>
</dbReference>
<dbReference type="PROSITE" id="PS51186">
    <property type="entry name" value="GNAT"/>
    <property type="match status" value="1"/>
</dbReference>
<dbReference type="Proteomes" id="UP001595625">
    <property type="component" value="Unassembled WGS sequence"/>
</dbReference>
<organism evidence="2 3">
    <name type="scientific">Planomicrobium okeanokoites</name>
    <name type="common">Planococcus okeanokoites</name>
    <name type="synonym">Flavobacterium okeanokoites</name>
    <dbReference type="NCBI Taxonomy" id="244"/>
    <lineage>
        <taxon>Bacteria</taxon>
        <taxon>Bacillati</taxon>
        <taxon>Bacillota</taxon>
        <taxon>Bacilli</taxon>
        <taxon>Bacillales</taxon>
        <taxon>Caryophanaceae</taxon>
        <taxon>Planomicrobium</taxon>
    </lineage>
</organism>
<dbReference type="InterPro" id="IPR016181">
    <property type="entry name" value="Acyl_CoA_acyltransferase"/>
</dbReference>
<dbReference type="SUPFAM" id="SSF55729">
    <property type="entry name" value="Acyl-CoA N-acyltransferases (Nat)"/>
    <property type="match status" value="1"/>
</dbReference>
<reference evidence="3" key="1">
    <citation type="journal article" date="2019" name="Int. J. Syst. Evol. Microbiol.">
        <title>The Global Catalogue of Microorganisms (GCM) 10K type strain sequencing project: providing services to taxonomists for standard genome sequencing and annotation.</title>
        <authorList>
            <consortium name="The Broad Institute Genomics Platform"/>
            <consortium name="The Broad Institute Genome Sequencing Center for Infectious Disease"/>
            <person name="Wu L."/>
            <person name="Ma J."/>
        </authorList>
    </citation>
    <scope>NUCLEOTIDE SEQUENCE [LARGE SCALE GENOMIC DNA]</scope>
    <source>
        <strain evidence="3">CCM 320</strain>
    </source>
</reference>
<keyword evidence="2" id="KW-0808">Transferase</keyword>
<evidence type="ECO:0000259" key="1">
    <source>
        <dbReference type="PROSITE" id="PS51186"/>
    </source>
</evidence>
<dbReference type="RefSeq" id="WP_117313227.1">
    <property type="nucleotide sequence ID" value="NZ_JBHRUJ010000004.1"/>
</dbReference>
<gene>
    <name evidence="2" type="ORF">ACFOEJ_03595</name>
</gene>
<dbReference type="Pfam" id="PF13673">
    <property type="entry name" value="Acetyltransf_10"/>
    <property type="match status" value="1"/>
</dbReference>
<protein>
    <submittedName>
        <fullName evidence="2">GNAT family N-acetyltransferase</fullName>
        <ecNumber evidence="2">2.3.-.-</ecNumber>
    </submittedName>
</protein>
<name>A0ABV7KL57_PLAOK</name>
<dbReference type="InterPro" id="IPR000182">
    <property type="entry name" value="GNAT_dom"/>
</dbReference>
<accession>A0ABV7KL57</accession>
<dbReference type="EC" id="2.3.-.-" evidence="2"/>
<comment type="caution">
    <text evidence="2">The sequence shown here is derived from an EMBL/GenBank/DDBJ whole genome shotgun (WGS) entry which is preliminary data.</text>
</comment>
<dbReference type="InterPro" id="IPR050276">
    <property type="entry name" value="MshD_Acetyltransferase"/>
</dbReference>
<evidence type="ECO:0000313" key="3">
    <source>
        <dbReference type="Proteomes" id="UP001595625"/>
    </source>
</evidence>
<sequence>MADFQICRYESSYAEEAVVMWRASKEEAIGQKEIHSFDSHIHFLNHILPQDYEIYLALENGRVVGITVFNAEELNQLYVAIDQQGKGIGAALLKLAKEHSGGSLFLYTFETNKNAQRFYEKHGFVEVGRGYENEENLPDIKYEWRRDFEVQGAE</sequence>
<proteinExistence type="predicted"/>
<dbReference type="CDD" id="cd04301">
    <property type="entry name" value="NAT_SF"/>
    <property type="match status" value="1"/>
</dbReference>
<feature type="domain" description="N-acetyltransferase" evidence="1">
    <location>
        <begin position="18"/>
        <end position="149"/>
    </location>
</feature>
<keyword evidence="2" id="KW-0012">Acyltransferase</keyword>
<dbReference type="Gene3D" id="3.40.630.30">
    <property type="match status" value="1"/>
</dbReference>
<evidence type="ECO:0000313" key="2">
    <source>
        <dbReference type="EMBL" id="MFC3210157.1"/>
    </source>
</evidence>
<dbReference type="PANTHER" id="PTHR43617">
    <property type="entry name" value="L-AMINO ACID N-ACETYLTRANSFERASE"/>
    <property type="match status" value="1"/>
</dbReference>
<keyword evidence="3" id="KW-1185">Reference proteome</keyword>
<dbReference type="EMBL" id="JBHRUJ010000004">
    <property type="protein sequence ID" value="MFC3210157.1"/>
    <property type="molecule type" value="Genomic_DNA"/>
</dbReference>